<accession>A0A7V2ZI76</accession>
<protein>
    <submittedName>
        <fullName evidence="2">HAMP domain-containing histidine kinase</fullName>
    </submittedName>
</protein>
<name>A0A7V2ZI76_9BACT</name>
<dbReference type="AlphaFoldDB" id="A0A7V2ZI76"/>
<gene>
    <name evidence="2" type="ORF">ENS31_02740</name>
</gene>
<keyword evidence="2" id="KW-0808">Transferase</keyword>
<dbReference type="SUPFAM" id="SSF55781">
    <property type="entry name" value="GAF domain-like"/>
    <property type="match status" value="1"/>
</dbReference>
<dbReference type="GO" id="GO:0016301">
    <property type="term" value="F:kinase activity"/>
    <property type="evidence" value="ECO:0007669"/>
    <property type="project" value="UniProtKB-KW"/>
</dbReference>
<reference evidence="2" key="1">
    <citation type="journal article" date="2020" name="mSystems">
        <title>Genome- and Community-Level Interaction Insights into Carbon Utilization and Element Cycling Functions of Hydrothermarchaeota in Hydrothermal Sediment.</title>
        <authorList>
            <person name="Zhou Z."/>
            <person name="Liu Y."/>
            <person name="Xu W."/>
            <person name="Pan J."/>
            <person name="Luo Z.H."/>
            <person name="Li M."/>
        </authorList>
    </citation>
    <scope>NUCLEOTIDE SEQUENCE [LARGE SCALE GENOMIC DNA]</scope>
    <source>
        <strain evidence="2">SpSt-479</strain>
    </source>
</reference>
<dbReference type="InterPro" id="IPR036890">
    <property type="entry name" value="HATPase_C_sf"/>
</dbReference>
<dbReference type="SUPFAM" id="SSF55874">
    <property type="entry name" value="ATPase domain of HSP90 chaperone/DNA topoisomerase II/histidine kinase"/>
    <property type="match status" value="1"/>
</dbReference>
<evidence type="ECO:0000313" key="2">
    <source>
        <dbReference type="EMBL" id="HFI90430.1"/>
    </source>
</evidence>
<dbReference type="Gene3D" id="1.10.287.130">
    <property type="match status" value="1"/>
</dbReference>
<dbReference type="PROSITE" id="PS50109">
    <property type="entry name" value="HIS_KIN"/>
    <property type="match status" value="1"/>
</dbReference>
<evidence type="ECO:0000259" key="1">
    <source>
        <dbReference type="PROSITE" id="PS50109"/>
    </source>
</evidence>
<dbReference type="Gene3D" id="3.30.565.10">
    <property type="entry name" value="Histidine kinase-like ATPase, C-terminal domain"/>
    <property type="match status" value="1"/>
</dbReference>
<comment type="caution">
    <text evidence="2">The sequence shown here is derived from an EMBL/GenBank/DDBJ whole genome shotgun (WGS) entry which is preliminary data.</text>
</comment>
<dbReference type="InterPro" id="IPR005467">
    <property type="entry name" value="His_kinase_dom"/>
</dbReference>
<organism evidence="2">
    <name type="scientific">Ignavibacterium album</name>
    <dbReference type="NCBI Taxonomy" id="591197"/>
    <lineage>
        <taxon>Bacteria</taxon>
        <taxon>Pseudomonadati</taxon>
        <taxon>Ignavibacteriota</taxon>
        <taxon>Ignavibacteria</taxon>
        <taxon>Ignavibacteriales</taxon>
        <taxon>Ignavibacteriaceae</taxon>
        <taxon>Ignavibacterium</taxon>
    </lineage>
</organism>
<dbReference type="EMBL" id="DSUJ01000008">
    <property type="protein sequence ID" value="HFI90430.1"/>
    <property type="molecule type" value="Genomic_DNA"/>
</dbReference>
<proteinExistence type="predicted"/>
<feature type="domain" description="Histidine kinase" evidence="1">
    <location>
        <begin position="231"/>
        <end position="425"/>
    </location>
</feature>
<sequence>MRVIKENNQNFHSFTLSLRQLERNSTEQGTIFIEKNGEGISGEPRNDSPINKIHNFITRINAYNNLQDIIADFKNEVKSLTFFNEPEIFLINEKTSNCFPLNTNCKENIASFVRRNLSAGVIDWIAETGGYKIIPYGNYNSLSFGLNCLIIPIFSSGKFRGVLSAITSFTELDKNSYELKTLTTLLNIVFSKIQYELTKNELNNVYSELQTVQSKLENDYKLAALGELAYRSIEEISSPIQVILSYADLLKREYPEIDEEMTDLIKKKVYDIKAILERLIKFITTDDKAKKVVPCSVNEVIADFKTLIEPALHAENCECVLDLEENIPSILSNKNYLNQIFINGFSLINPLTEPGGGIIIQSRYSKQRIVVKMLFTKAVDLNKINEQDVGLNILKSLMDKHEGEFIINSDEATGSTLVFSFPLIRKVRE</sequence>
<keyword evidence="2" id="KW-0418">Kinase</keyword>